<comment type="caution">
    <text evidence="3">The sequence shown here is derived from an EMBL/GenBank/DDBJ whole genome shotgun (WGS) entry which is preliminary data.</text>
</comment>
<feature type="compositionally biased region" description="Polar residues" evidence="1">
    <location>
        <begin position="199"/>
        <end position="215"/>
    </location>
</feature>
<feature type="compositionally biased region" description="Polar residues" evidence="1">
    <location>
        <begin position="229"/>
        <end position="253"/>
    </location>
</feature>
<protein>
    <recommendedName>
        <fullName evidence="2">Stc1 domain-containing protein</fullName>
    </recommendedName>
</protein>
<dbReference type="EMBL" id="JAUJFL010000003">
    <property type="protein sequence ID" value="KAK2607228.1"/>
    <property type="molecule type" value="Genomic_DNA"/>
</dbReference>
<proteinExistence type="predicted"/>
<accession>A0AAD9SH05</accession>
<feature type="region of interest" description="Disordered" evidence="1">
    <location>
        <begin position="148"/>
        <end position="298"/>
    </location>
</feature>
<feature type="compositionally biased region" description="Basic and acidic residues" evidence="1">
    <location>
        <begin position="111"/>
        <end position="128"/>
    </location>
</feature>
<dbReference type="AlphaFoldDB" id="A0AAD9SH05"/>
<feature type="domain" description="Stc1" evidence="2">
    <location>
        <begin position="19"/>
        <end position="92"/>
    </location>
</feature>
<sequence>MASQYGSNKQNKSLPAMLKCAVDGKMEKRDMFSNNMLKKRTFNPNAQITCRKHTGGAVTELLCSSCRKHKPLEFFSNAERKVTGGQRCRACIEWLEGDQPDYVPLPAPNSVRDHEEKRAYKADGRGMDDYDDDEDDYYVTEAQGDAFSDDDASWAGRTKAPKGANTAGGLTANNLKNLDNYGGSHSASSRGDERYHASSAPTDSASNADTESTARPHNPRRFNAYGPNGQVQRRQVGTAASETSGTSVSTQGSIPGRKDWARPATRKTAPALPRHMEYENPDTVGHYAYDDDDSSDGC</sequence>
<gene>
    <name evidence="3" type="ORF">N8I77_005923</name>
</gene>
<evidence type="ECO:0000313" key="4">
    <source>
        <dbReference type="Proteomes" id="UP001265746"/>
    </source>
</evidence>
<dbReference type="Pfam" id="PF12898">
    <property type="entry name" value="Stc1"/>
    <property type="match status" value="1"/>
</dbReference>
<keyword evidence="4" id="KW-1185">Reference proteome</keyword>
<dbReference type="InterPro" id="IPR024630">
    <property type="entry name" value="Stc1"/>
</dbReference>
<organism evidence="3 4">
    <name type="scientific">Phomopsis amygdali</name>
    <name type="common">Fusicoccum amygdali</name>
    <dbReference type="NCBI Taxonomy" id="1214568"/>
    <lineage>
        <taxon>Eukaryota</taxon>
        <taxon>Fungi</taxon>
        <taxon>Dikarya</taxon>
        <taxon>Ascomycota</taxon>
        <taxon>Pezizomycotina</taxon>
        <taxon>Sordariomycetes</taxon>
        <taxon>Sordariomycetidae</taxon>
        <taxon>Diaporthales</taxon>
        <taxon>Diaporthaceae</taxon>
        <taxon>Diaporthe</taxon>
    </lineage>
</organism>
<evidence type="ECO:0000259" key="2">
    <source>
        <dbReference type="Pfam" id="PF12898"/>
    </source>
</evidence>
<evidence type="ECO:0000256" key="1">
    <source>
        <dbReference type="SAM" id="MobiDB-lite"/>
    </source>
</evidence>
<name>A0AAD9SH05_PHOAM</name>
<evidence type="ECO:0000313" key="3">
    <source>
        <dbReference type="EMBL" id="KAK2607228.1"/>
    </source>
</evidence>
<reference evidence="3" key="1">
    <citation type="submission" date="2023-06" db="EMBL/GenBank/DDBJ databases">
        <authorList>
            <person name="Noh H."/>
        </authorList>
    </citation>
    <scope>NUCLEOTIDE SEQUENCE</scope>
    <source>
        <strain evidence="3">DUCC20226</strain>
    </source>
</reference>
<dbReference type="Proteomes" id="UP001265746">
    <property type="component" value="Unassembled WGS sequence"/>
</dbReference>
<feature type="region of interest" description="Disordered" evidence="1">
    <location>
        <begin position="103"/>
        <end position="135"/>
    </location>
</feature>
<feature type="compositionally biased region" description="Polar residues" evidence="1">
    <location>
        <begin position="171"/>
        <end position="189"/>
    </location>
</feature>